<gene>
    <name evidence="1" type="ORF">CWD84_20670</name>
</gene>
<proteinExistence type="predicted"/>
<sequence>MIKNGNYCIFKGEEYEMTEDMDGNLLILTDNPLSIKEGFIDRFNSKVFSKIVTPHEITNCYSIRTKGKLDGKVVNISKETTDQYYIGTSDSIIAQELGLEQTDKYYYDKWIPKDQVEVFEEKIDIKF</sequence>
<evidence type="ECO:0000313" key="2">
    <source>
        <dbReference type="Proteomes" id="UP000234366"/>
    </source>
</evidence>
<dbReference type="KEGG" id="bsia:CWD84_20670"/>
<keyword evidence="2" id="KW-1185">Reference proteome</keyword>
<dbReference type="PIRSF" id="PIRSF033725">
    <property type="entry name" value="UCP033725"/>
    <property type="match status" value="1"/>
</dbReference>
<dbReference type="EMBL" id="CP025001">
    <property type="protein sequence ID" value="AUJ79041.1"/>
    <property type="molecule type" value="Genomic_DNA"/>
</dbReference>
<evidence type="ECO:0000313" key="1">
    <source>
        <dbReference type="EMBL" id="AUJ79041.1"/>
    </source>
</evidence>
<protein>
    <submittedName>
        <fullName evidence="1">Uncharacterized protein</fullName>
    </submittedName>
</protein>
<accession>A0AAI8HRW6</accession>
<dbReference type="InterPro" id="IPR017020">
    <property type="entry name" value="UCP033725"/>
</dbReference>
<dbReference type="RefSeq" id="WP_060963698.1">
    <property type="nucleotide sequence ID" value="NZ_CP025001.1"/>
</dbReference>
<organism evidence="1 2">
    <name type="scientific">Bacillus siamensis</name>
    <dbReference type="NCBI Taxonomy" id="659243"/>
    <lineage>
        <taxon>Bacteria</taxon>
        <taxon>Bacillati</taxon>
        <taxon>Bacillota</taxon>
        <taxon>Bacilli</taxon>
        <taxon>Bacillales</taxon>
        <taxon>Bacillaceae</taxon>
        <taxon>Bacillus</taxon>
        <taxon>Bacillus amyloliquefaciens group</taxon>
    </lineage>
</organism>
<dbReference type="Proteomes" id="UP000234366">
    <property type="component" value="Chromosome"/>
</dbReference>
<name>A0AAI8HRW6_9BACI</name>
<dbReference type="AlphaFoldDB" id="A0AAI8HRW6"/>
<reference evidence="1 2" key="1">
    <citation type="submission" date="2017-11" db="EMBL/GenBank/DDBJ databases">
        <title>Genome sequence and genome mining of multiple bioactive secondary metabolites from a deep sea-derived Bacillus siamensis SCSIO 05746.</title>
        <authorList>
            <person name="Pan H.-Q."/>
            <person name="Ju J.-H."/>
        </authorList>
    </citation>
    <scope>NUCLEOTIDE SEQUENCE [LARGE SCALE GENOMIC DNA]</scope>
    <source>
        <strain evidence="1 2">SCSIO 05746</strain>
    </source>
</reference>